<dbReference type="Proteomes" id="UP001438707">
    <property type="component" value="Unassembled WGS sequence"/>
</dbReference>
<evidence type="ECO:0000256" key="1">
    <source>
        <dbReference type="SAM" id="MobiDB-lite"/>
    </source>
</evidence>
<keyword evidence="2" id="KW-1133">Transmembrane helix</keyword>
<feature type="compositionally biased region" description="Low complexity" evidence="1">
    <location>
        <begin position="123"/>
        <end position="142"/>
    </location>
</feature>
<keyword evidence="4" id="KW-1185">Reference proteome</keyword>
<protein>
    <recommendedName>
        <fullName evidence="5">GAF domain-containing protein</fullName>
    </recommendedName>
</protein>
<reference evidence="3 4" key="1">
    <citation type="journal article" date="2024" name="Nat. Commun.">
        <title>Phylogenomics reveals the evolutionary origins of lichenization in chlorophyte algae.</title>
        <authorList>
            <person name="Puginier C."/>
            <person name="Libourel C."/>
            <person name="Otte J."/>
            <person name="Skaloud P."/>
            <person name="Haon M."/>
            <person name="Grisel S."/>
            <person name="Petersen M."/>
            <person name="Berrin J.G."/>
            <person name="Delaux P.M."/>
            <person name="Dal Grande F."/>
            <person name="Keller J."/>
        </authorList>
    </citation>
    <scope>NUCLEOTIDE SEQUENCE [LARGE SCALE GENOMIC DNA]</scope>
    <source>
        <strain evidence="3 4">SAG 2145</strain>
    </source>
</reference>
<feature type="region of interest" description="Disordered" evidence="1">
    <location>
        <begin position="368"/>
        <end position="409"/>
    </location>
</feature>
<dbReference type="AlphaFoldDB" id="A0AAW1REL7"/>
<feature type="transmembrane region" description="Helical" evidence="2">
    <location>
        <begin position="613"/>
        <end position="634"/>
    </location>
</feature>
<feature type="transmembrane region" description="Helical" evidence="2">
    <location>
        <begin position="585"/>
        <end position="601"/>
    </location>
</feature>
<evidence type="ECO:0000313" key="4">
    <source>
        <dbReference type="Proteomes" id="UP001438707"/>
    </source>
</evidence>
<feature type="compositionally biased region" description="Low complexity" evidence="1">
    <location>
        <begin position="54"/>
        <end position="70"/>
    </location>
</feature>
<feature type="compositionally biased region" description="Low complexity" evidence="1">
    <location>
        <begin position="474"/>
        <end position="486"/>
    </location>
</feature>
<gene>
    <name evidence="3" type="ORF">WJX74_000990</name>
</gene>
<proteinExistence type="predicted"/>
<comment type="caution">
    <text evidence="3">The sequence shown here is derived from an EMBL/GenBank/DDBJ whole genome shotgun (WGS) entry which is preliminary data.</text>
</comment>
<accession>A0AAW1REL7</accession>
<keyword evidence="2" id="KW-0472">Membrane</keyword>
<dbReference type="EMBL" id="JALJOS010000012">
    <property type="protein sequence ID" value="KAK9832159.1"/>
    <property type="molecule type" value="Genomic_DNA"/>
</dbReference>
<feature type="region of interest" description="Disordered" evidence="1">
    <location>
        <begin position="470"/>
        <end position="515"/>
    </location>
</feature>
<evidence type="ECO:0000313" key="3">
    <source>
        <dbReference type="EMBL" id="KAK9832159.1"/>
    </source>
</evidence>
<name>A0AAW1REL7_9CHLO</name>
<feature type="transmembrane region" description="Helical" evidence="2">
    <location>
        <begin position="553"/>
        <end position="573"/>
    </location>
</feature>
<sequence>MAEELSEQPAPVPRTSRVNEVFKLFAQHACSLVPGLKHLSVLLLPPAVPEVPLKNGHETATAEPPATSSAINGRAGDKHPARPAAGGKGKSSSQAPASKQQGVSHSNAPAAKAKHTCGKGACGSNASQKAGQQGQARGAASSPGRTRSPGKAEGHRHGQCSGSQEEIQFWQATADALEASCTDMDWSKCLMVNFSAEEGPTLVPAPTYPFFCSSAHHVIETAGQSADSLVVTDFTKNGPHFFDWEDLHEQGMVAMGAVPVKEGDSIVAVLTVASEQPGVLDRPGLMGMLALAIAPHINALRGLQPGTSLERFMARLVPELIEDRCCRIKAALGPLQKQNPKSDTLSANGKQGTKSATALTASAASLPNGHGAASATTLANGHSAQNGHHHHHHAQGSKEKGGTIVESGEEQGPAQLQLFDLVYSLVSTCLVCAYLVGPAVGAGGRNALAWSTCVALADVLLLAARWRCTDRDGSSSPSGISSADCSALGDHSSQESPHGTLWKKPKGFGGDELSSQRDWGFSTQLFSSYRQMAMPVANTWLSWSLLRLLHVEATLSAALFLLAAAILGLVLGVWGRMRFLLQGPLQLVSVLCAVTIMQLLWPTRVAGPSPSPATWLLVACALQLLTALAAPTFMKPLLGPPSGSVATMAAGAQARTRMTQCRAQSRASLLKSRGPAQLW</sequence>
<evidence type="ECO:0008006" key="5">
    <source>
        <dbReference type="Google" id="ProtNLM"/>
    </source>
</evidence>
<feature type="region of interest" description="Disordered" evidence="1">
    <location>
        <begin position="54"/>
        <end position="163"/>
    </location>
</feature>
<organism evidence="3 4">
    <name type="scientific">Apatococcus lobatus</name>
    <dbReference type="NCBI Taxonomy" id="904363"/>
    <lineage>
        <taxon>Eukaryota</taxon>
        <taxon>Viridiplantae</taxon>
        <taxon>Chlorophyta</taxon>
        <taxon>core chlorophytes</taxon>
        <taxon>Trebouxiophyceae</taxon>
        <taxon>Chlorellales</taxon>
        <taxon>Chlorellaceae</taxon>
        <taxon>Apatococcus</taxon>
    </lineage>
</organism>
<feature type="compositionally biased region" description="Low complexity" evidence="1">
    <location>
        <begin position="90"/>
        <end position="102"/>
    </location>
</feature>
<evidence type="ECO:0000256" key="2">
    <source>
        <dbReference type="SAM" id="Phobius"/>
    </source>
</evidence>
<keyword evidence="2" id="KW-0812">Transmembrane</keyword>